<protein>
    <recommendedName>
        <fullName evidence="4">SMODS and SLOG-associating 2TM effector domain-containing protein</fullName>
    </recommendedName>
</protein>
<feature type="transmembrane region" description="Helical" evidence="1">
    <location>
        <begin position="67"/>
        <end position="85"/>
    </location>
</feature>
<feature type="transmembrane region" description="Helical" evidence="1">
    <location>
        <begin position="119"/>
        <end position="139"/>
    </location>
</feature>
<evidence type="ECO:0000313" key="3">
    <source>
        <dbReference type="Proteomes" id="UP000190888"/>
    </source>
</evidence>
<organism evidence="2 3">
    <name type="scientific">Sediminibacterium ginsengisoli</name>
    <dbReference type="NCBI Taxonomy" id="413434"/>
    <lineage>
        <taxon>Bacteria</taxon>
        <taxon>Pseudomonadati</taxon>
        <taxon>Bacteroidota</taxon>
        <taxon>Chitinophagia</taxon>
        <taxon>Chitinophagales</taxon>
        <taxon>Chitinophagaceae</taxon>
        <taxon>Sediminibacterium</taxon>
    </lineage>
</organism>
<dbReference type="Proteomes" id="UP000190888">
    <property type="component" value="Unassembled WGS sequence"/>
</dbReference>
<dbReference type="AlphaFoldDB" id="A0A1T4JPT9"/>
<dbReference type="RefSeq" id="WP_139366920.1">
    <property type="nucleotide sequence ID" value="NZ_FUWH01000001.1"/>
</dbReference>
<sequence>MDDDFAKEHGLLTEKELSDMDKRWEKQEEEGLKNTLKHFDRIHDKLFTFNNILIAGYFALSKLEKEISLSTILIPIANLMLLLFVEYRMMEKSRFESDIRKKPFADIAKWGKSIGKTNMYSLLCILSTGIVTIIFLAYLL</sequence>
<evidence type="ECO:0000256" key="1">
    <source>
        <dbReference type="SAM" id="Phobius"/>
    </source>
</evidence>
<accession>A0A1T4JPT9</accession>
<dbReference type="OrthoDB" id="796230at2"/>
<proteinExistence type="predicted"/>
<name>A0A1T4JPT9_9BACT</name>
<dbReference type="EMBL" id="FUWH01000001">
    <property type="protein sequence ID" value="SJZ32047.1"/>
    <property type="molecule type" value="Genomic_DNA"/>
</dbReference>
<keyword evidence="1" id="KW-0812">Transmembrane</keyword>
<reference evidence="2 3" key="1">
    <citation type="submission" date="2017-02" db="EMBL/GenBank/DDBJ databases">
        <authorList>
            <person name="Peterson S.W."/>
        </authorList>
    </citation>
    <scope>NUCLEOTIDE SEQUENCE [LARGE SCALE GENOMIC DNA]</scope>
    <source>
        <strain evidence="2 3">DSM 22335</strain>
    </source>
</reference>
<keyword evidence="1" id="KW-0472">Membrane</keyword>
<evidence type="ECO:0000313" key="2">
    <source>
        <dbReference type="EMBL" id="SJZ32047.1"/>
    </source>
</evidence>
<keyword evidence="1" id="KW-1133">Transmembrane helix</keyword>
<evidence type="ECO:0008006" key="4">
    <source>
        <dbReference type="Google" id="ProtNLM"/>
    </source>
</evidence>
<dbReference type="STRING" id="413434.SAMN04488132_10130"/>
<gene>
    <name evidence="2" type="ORF">SAMN04488132_10130</name>
</gene>
<keyword evidence="3" id="KW-1185">Reference proteome</keyword>